<evidence type="ECO:0000313" key="4">
    <source>
        <dbReference type="EMBL" id="QGY42912.1"/>
    </source>
</evidence>
<dbReference type="PROSITE" id="PS51352">
    <property type="entry name" value="THIOREDOXIN_2"/>
    <property type="match status" value="1"/>
</dbReference>
<evidence type="ECO:0000256" key="2">
    <source>
        <dbReference type="SAM" id="SignalP"/>
    </source>
</evidence>
<gene>
    <name evidence="4" type="ORF">GM418_04345</name>
</gene>
<dbReference type="KEGG" id="mcos:GM418_04345"/>
<protein>
    <submittedName>
        <fullName evidence="4">Redoxin domain-containing protein</fullName>
    </submittedName>
</protein>
<accession>A0A6I6JRX7</accession>
<feature type="signal peptide" evidence="2">
    <location>
        <begin position="1"/>
        <end position="18"/>
    </location>
</feature>
<dbReference type="InterPro" id="IPR013766">
    <property type="entry name" value="Thioredoxin_domain"/>
</dbReference>
<dbReference type="EMBL" id="CP046401">
    <property type="protein sequence ID" value="QGY42912.1"/>
    <property type="molecule type" value="Genomic_DNA"/>
</dbReference>
<dbReference type="SUPFAM" id="SSF52833">
    <property type="entry name" value="Thioredoxin-like"/>
    <property type="match status" value="1"/>
</dbReference>
<proteinExistence type="predicted"/>
<dbReference type="Pfam" id="PF00578">
    <property type="entry name" value="AhpC-TSA"/>
    <property type="match status" value="1"/>
</dbReference>
<dbReference type="AlphaFoldDB" id="A0A6I6JRX7"/>
<dbReference type="GO" id="GO:0016209">
    <property type="term" value="F:antioxidant activity"/>
    <property type="evidence" value="ECO:0007669"/>
    <property type="project" value="InterPro"/>
</dbReference>
<dbReference type="Gene3D" id="3.40.30.10">
    <property type="entry name" value="Glutaredoxin"/>
    <property type="match status" value="1"/>
</dbReference>
<sequence length="463" mass="54502">MLKYILPILFFITSVSFAQEHHIEVQINSAPNKKLSLAYYYLGNIYIKDTVDLDERGFGTFEGDTILPQGLYKMYLDEKNHFDFLLGADQTFSIKSDNFSGENININGAIESEEFAKYVEFLKNLQEKSAQLKQEFQQASGEEKEKIQQELNELTPQLHNYWKNIKKKYPNSFVSAFLIANLVPVLDISTLPENVQNNDSLLLAARFNYQKEHYWDNFDYTDERLLYTPLYKPKLENWFTKVLYQNYDSVKIPVIEFIEEIRPHKRIFQYVTSYFLNSSINSNIMGMDALFVDIARRYYLSGEAFWASDETIEKVKENVMFSEHNLIGMTAPDLTLESVDGDFYNLHGISAKYTVIIIFEPNCSHCKVFVPEFHKEVYLPFRDEGLEVYSIYSMDDKNEWTEFLTKHDLYDWINVWDEHNVSRFKVLYDARKTPGVYVLDRDKKIVAKKLSVEQLKKFMEDNL</sequence>
<dbReference type="InterPro" id="IPR033395">
    <property type="entry name" value="DUF5106"/>
</dbReference>
<evidence type="ECO:0000256" key="1">
    <source>
        <dbReference type="SAM" id="Coils"/>
    </source>
</evidence>
<evidence type="ECO:0000259" key="3">
    <source>
        <dbReference type="PROSITE" id="PS51352"/>
    </source>
</evidence>
<keyword evidence="5" id="KW-1185">Reference proteome</keyword>
<name>A0A6I6JRX7_9BACT</name>
<dbReference type="Pfam" id="PF17127">
    <property type="entry name" value="DUF5106"/>
    <property type="match status" value="1"/>
</dbReference>
<feature type="chain" id="PRO_5026335424" evidence="2">
    <location>
        <begin position="19"/>
        <end position="463"/>
    </location>
</feature>
<keyword evidence="1" id="KW-0175">Coiled coil</keyword>
<evidence type="ECO:0000313" key="5">
    <source>
        <dbReference type="Proteomes" id="UP000428260"/>
    </source>
</evidence>
<dbReference type="InterPro" id="IPR036249">
    <property type="entry name" value="Thioredoxin-like_sf"/>
</dbReference>
<organism evidence="4 5">
    <name type="scientific">Maribellus comscasis</name>
    <dbReference type="NCBI Taxonomy" id="2681766"/>
    <lineage>
        <taxon>Bacteria</taxon>
        <taxon>Pseudomonadati</taxon>
        <taxon>Bacteroidota</taxon>
        <taxon>Bacteroidia</taxon>
        <taxon>Marinilabiliales</taxon>
        <taxon>Prolixibacteraceae</taxon>
        <taxon>Maribellus</taxon>
    </lineage>
</organism>
<reference evidence="4 5" key="1">
    <citation type="submission" date="2019-11" db="EMBL/GenBank/DDBJ databases">
        <authorList>
            <person name="Zheng R.K."/>
            <person name="Sun C.M."/>
        </authorList>
    </citation>
    <scope>NUCLEOTIDE SEQUENCE [LARGE SCALE GENOMIC DNA]</scope>
    <source>
        <strain evidence="4 5">WC007</strain>
    </source>
</reference>
<dbReference type="RefSeq" id="WP_158863518.1">
    <property type="nucleotide sequence ID" value="NZ_CP046401.1"/>
</dbReference>
<keyword evidence="2" id="KW-0732">Signal</keyword>
<feature type="domain" description="Thioredoxin" evidence="3">
    <location>
        <begin position="325"/>
        <end position="463"/>
    </location>
</feature>
<feature type="coiled-coil region" evidence="1">
    <location>
        <begin position="115"/>
        <end position="142"/>
    </location>
</feature>
<dbReference type="Proteomes" id="UP000428260">
    <property type="component" value="Chromosome"/>
</dbReference>
<dbReference type="InterPro" id="IPR000866">
    <property type="entry name" value="AhpC/TSA"/>
</dbReference>
<dbReference type="GO" id="GO:0016491">
    <property type="term" value="F:oxidoreductase activity"/>
    <property type="evidence" value="ECO:0007669"/>
    <property type="project" value="InterPro"/>
</dbReference>